<dbReference type="Gene3D" id="3.30.70.270">
    <property type="match status" value="1"/>
</dbReference>
<keyword evidence="4" id="KW-1185">Reference proteome</keyword>
<evidence type="ECO:0000313" key="3">
    <source>
        <dbReference type="EMBL" id="NEV63521.1"/>
    </source>
</evidence>
<dbReference type="GO" id="GO:0052621">
    <property type="term" value="F:diguanylate cyclase activity"/>
    <property type="evidence" value="ECO:0007669"/>
    <property type="project" value="UniProtKB-EC"/>
</dbReference>
<dbReference type="AlphaFoldDB" id="A0A6M0K2E7"/>
<evidence type="ECO:0000256" key="1">
    <source>
        <dbReference type="ARBA" id="ARBA00012528"/>
    </source>
</evidence>
<dbReference type="EMBL" id="JAAIJQ010000053">
    <property type="protein sequence ID" value="NEV63521.1"/>
    <property type="molecule type" value="Genomic_DNA"/>
</dbReference>
<reference evidence="3 4" key="1">
    <citation type="submission" date="2020-02" db="EMBL/GenBank/DDBJ databases">
        <title>Genome sequences of Thiorhodococcus mannitoliphagus and Thiorhodococcus minor, purple sulfur photosynthetic bacteria in the gammaproteobacterial family, Chromatiaceae.</title>
        <authorList>
            <person name="Aviles F.A."/>
            <person name="Meyer T.E."/>
            <person name="Kyndt J.A."/>
        </authorList>
    </citation>
    <scope>NUCLEOTIDE SEQUENCE [LARGE SCALE GENOMIC DNA]</scope>
    <source>
        <strain evidence="3 4">DSM 11518</strain>
    </source>
</reference>
<evidence type="ECO:0000313" key="4">
    <source>
        <dbReference type="Proteomes" id="UP000483379"/>
    </source>
</evidence>
<dbReference type="Pfam" id="PF00990">
    <property type="entry name" value="GGDEF"/>
    <property type="match status" value="1"/>
</dbReference>
<dbReference type="GO" id="GO:0043709">
    <property type="term" value="P:cell adhesion involved in single-species biofilm formation"/>
    <property type="evidence" value="ECO:0007669"/>
    <property type="project" value="TreeGrafter"/>
</dbReference>
<dbReference type="PANTHER" id="PTHR45138:SF24">
    <property type="entry name" value="DIGUANYLATE CYCLASE DGCC-RELATED"/>
    <property type="match status" value="1"/>
</dbReference>
<comment type="caution">
    <text evidence="3">The sequence shown here is derived from an EMBL/GenBank/DDBJ whole genome shotgun (WGS) entry which is preliminary data.</text>
</comment>
<dbReference type="SMART" id="SM00267">
    <property type="entry name" value="GGDEF"/>
    <property type="match status" value="1"/>
</dbReference>
<accession>A0A6M0K2E7</accession>
<dbReference type="InterPro" id="IPR043128">
    <property type="entry name" value="Rev_trsase/Diguanyl_cyclase"/>
</dbReference>
<dbReference type="NCBIfam" id="TIGR00254">
    <property type="entry name" value="GGDEF"/>
    <property type="match status" value="1"/>
</dbReference>
<feature type="domain" description="GGDEF" evidence="2">
    <location>
        <begin position="425"/>
        <end position="557"/>
    </location>
</feature>
<evidence type="ECO:0000259" key="2">
    <source>
        <dbReference type="PROSITE" id="PS50887"/>
    </source>
</evidence>
<dbReference type="EC" id="2.7.7.65" evidence="1"/>
<sequence>MLVIDTDYRVIAVNRYAVELTGLGAPGALMGKTCFGALVSRTAPCDQCPIERGRPLASIEHSLKVVTAGKAIRYLKEGFTPWGKAVALTFSDVTREILALQKADRARKEALAKKMLLERLRKEDAAEKAKISGLLDALPDALLTIDRNYRIVHMNSAARNMLPDVGFSTCYEALRRREPCASCPAEGVFTLTESLKVTHLVDGDYYTESITPVDDSNGAAILLRNTTREIQLIEKIREQQKTIAKSNEILASLVRLGGAMRTEEDPEPVTHLFLDLFLSACGATSAALVVFDKRASSVWFSAQRGFDDSTMHELIKTCLSERRSRRLEQGFRSEAPTRSAIVGLPIRGSDEQQVGYAFWVEPEDPVDGQLVSLFLEPFGAFIHSQLLMRLLQEKANTDPLTGAYNRGYLSNALEEERAKYALYEIPYAIVVADVNGLKQVNDQHGHEAGDKVIIAVAAQLGAAIRATDVLARTGGDEFVVLLTNAGQADAESFLARLRQNVLPGISVDLAEGVTWPVTLSMGACGVDEAPPADLTKIADERMYEAKSKHYAAEARYR</sequence>
<dbReference type="Gene3D" id="3.30.450.20">
    <property type="entry name" value="PAS domain"/>
    <property type="match status" value="1"/>
</dbReference>
<name>A0A6M0K2E7_9GAMM</name>
<dbReference type="GO" id="GO:1902201">
    <property type="term" value="P:negative regulation of bacterial-type flagellum-dependent cell motility"/>
    <property type="evidence" value="ECO:0007669"/>
    <property type="project" value="TreeGrafter"/>
</dbReference>
<dbReference type="SUPFAM" id="SSF55785">
    <property type="entry name" value="PYP-like sensor domain (PAS domain)"/>
    <property type="match status" value="1"/>
</dbReference>
<dbReference type="Proteomes" id="UP000483379">
    <property type="component" value="Unassembled WGS sequence"/>
</dbReference>
<dbReference type="InterPro" id="IPR050469">
    <property type="entry name" value="Diguanylate_Cyclase"/>
</dbReference>
<dbReference type="PROSITE" id="PS50887">
    <property type="entry name" value="GGDEF"/>
    <property type="match status" value="1"/>
</dbReference>
<protein>
    <recommendedName>
        <fullName evidence="1">diguanylate cyclase</fullName>
        <ecNumber evidence="1">2.7.7.65</ecNumber>
    </recommendedName>
</protein>
<dbReference type="GO" id="GO:0005886">
    <property type="term" value="C:plasma membrane"/>
    <property type="evidence" value="ECO:0007669"/>
    <property type="project" value="TreeGrafter"/>
</dbReference>
<proteinExistence type="predicted"/>
<dbReference type="SUPFAM" id="SSF55073">
    <property type="entry name" value="Nucleotide cyclase"/>
    <property type="match status" value="1"/>
</dbReference>
<dbReference type="CDD" id="cd01949">
    <property type="entry name" value="GGDEF"/>
    <property type="match status" value="1"/>
</dbReference>
<dbReference type="PANTHER" id="PTHR45138">
    <property type="entry name" value="REGULATORY COMPONENTS OF SENSORY TRANSDUCTION SYSTEM"/>
    <property type="match status" value="1"/>
</dbReference>
<dbReference type="InterPro" id="IPR035965">
    <property type="entry name" value="PAS-like_dom_sf"/>
</dbReference>
<dbReference type="Pfam" id="PF13188">
    <property type="entry name" value="PAS_8"/>
    <property type="match status" value="1"/>
</dbReference>
<organism evidence="3 4">
    <name type="scientific">Thiorhodococcus minor</name>
    <dbReference type="NCBI Taxonomy" id="57489"/>
    <lineage>
        <taxon>Bacteria</taxon>
        <taxon>Pseudomonadati</taxon>
        <taxon>Pseudomonadota</taxon>
        <taxon>Gammaproteobacteria</taxon>
        <taxon>Chromatiales</taxon>
        <taxon>Chromatiaceae</taxon>
        <taxon>Thiorhodococcus</taxon>
    </lineage>
</organism>
<gene>
    <name evidence="3" type="ORF">G3446_16775</name>
</gene>
<dbReference type="InterPro" id="IPR000014">
    <property type="entry name" value="PAS"/>
</dbReference>
<dbReference type="InterPro" id="IPR000160">
    <property type="entry name" value="GGDEF_dom"/>
</dbReference>
<dbReference type="InterPro" id="IPR029787">
    <property type="entry name" value="Nucleotide_cyclase"/>
</dbReference>